<keyword evidence="1" id="KW-0472">Membrane</keyword>
<dbReference type="RefSeq" id="WP_077846464.1">
    <property type="nucleotide sequence ID" value="NZ_LZZM01000080.1"/>
</dbReference>
<evidence type="ECO:0000256" key="1">
    <source>
        <dbReference type="SAM" id="Phobius"/>
    </source>
</evidence>
<keyword evidence="1" id="KW-1133">Transmembrane helix</keyword>
<proteinExistence type="predicted"/>
<sequence>MKCNFKNNKGNTLVLVCAALPMLIGVIGLCIDGSLMVYYQTRLMAATKFAAVSASSHNKIVQEKTIINATEDQVRSALIENFSQAKLISFTINPASKNKCTVIAETEVNFVFMKMFLTDSKDYKKTIRESYDVTRK</sequence>
<protein>
    <submittedName>
        <fullName evidence="2">Uncharacterized protein</fullName>
    </submittedName>
</protein>
<dbReference type="STRING" id="29367.CLPUN_12510"/>
<dbReference type="EMBL" id="LZZM01000080">
    <property type="protein sequence ID" value="OOM80585.1"/>
    <property type="molecule type" value="Genomic_DNA"/>
</dbReference>
<comment type="caution">
    <text evidence="2">The sequence shown here is derived from an EMBL/GenBank/DDBJ whole genome shotgun (WGS) entry which is preliminary data.</text>
</comment>
<dbReference type="Proteomes" id="UP000190890">
    <property type="component" value="Unassembled WGS sequence"/>
</dbReference>
<accession>A0A1S8TTC7</accession>
<keyword evidence="3" id="KW-1185">Reference proteome</keyword>
<reference evidence="2 3" key="1">
    <citation type="submission" date="2016-05" db="EMBL/GenBank/DDBJ databases">
        <title>Microbial solvent formation.</title>
        <authorList>
            <person name="Poehlein A."/>
            <person name="Montoya Solano J.D."/>
            <person name="Flitsch S."/>
            <person name="Krabben P."/>
            <person name="Duerre P."/>
            <person name="Daniel R."/>
        </authorList>
    </citation>
    <scope>NUCLEOTIDE SEQUENCE [LARGE SCALE GENOMIC DNA]</scope>
    <source>
        <strain evidence="2 3">DSM 2619</strain>
    </source>
</reference>
<dbReference type="OrthoDB" id="5447051at2"/>
<dbReference type="AlphaFoldDB" id="A0A1S8TTC7"/>
<evidence type="ECO:0000313" key="2">
    <source>
        <dbReference type="EMBL" id="OOM80585.1"/>
    </source>
</evidence>
<evidence type="ECO:0000313" key="3">
    <source>
        <dbReference type="Proteomes" id="UP000190890"/>
    </source>
</evidence>
<gene>
    <name evidence="2" type="ORF">CLPUN_12510</name>
</gene>
<keyword evidence="1" id="KW-0812">Transmembrane</keyword>
<feature type="transmembrane region" description="Helical" evidence="1">
    <location>
        <begin position="12"/>
        <end position="39"/>
    </location>
</feature>
<name>A0A1S8TTC7_9CLOT</name>
<organism evidence="2 3">
    <name type="scientific">Clostridium puniceum</name>
    <dbReference type="NCBI Taxonomy" id="29367"/>
    <lineage>
        <taxon>Bacteria</taxon>
        <taxon>Bacillati</taxon>
        <taxon>Bacillota</taxon>
        <taxon>Clostridia</taxon>
        <taxon>Eubacteriales</taxon>
        <taxon>Clostridiaceae</taxon>
        <taxon>Clostridium</taxon>
    </lineage>
</organism>